<dbReference type="RefSeq" id="WP_183788722.1">
    <property type="nucleotide sequence ID" value="NZ_JACIDU010000001.1"/>
</dbReference>
<dbReference type="InterPro" id="IPR026275">
    <property type="entry name" value="Glyoxalase/dOase/EhpR"/>
</dbReference>
<evidence type="ECO:0000259" key="1">
    <source>
        <dbReference type="PROSITE" id="PS51819"/>
    </source>
</evidence>
<feature type="domain" description="VOC" evidence="1">
    <location>
        <begin position="5"/>
        <end position="122"/>
    </location>
</feature>
<dbReference type="Proteomes" id="UP000584824">
    <property type="component" value="Unassembled WGS sequence"/>
</dbReference>
<dbReference type="AlphaFoldDB" id="A0A7W6NZK2"/>
<dbReference type="InterPro" id="IPR037523">
    <property type="entry name" value="VOC_core"/>
</dbReference>
<comment type="caution">
    <text evidence="2">The sequence shown here is derived from an EMBL/GenBank/DDBJ whole genome shotgun (WGS) entry which is preliminary data.</text>
</comment>
<reference evidence="2 3" key="1">
    <citation type="submission" date="2020-08" db="EMBL/GenBank/DDBJ databases">
        <title>Genomic Encyclopedia of Type Strains, Phase IV (KMG-IV): sequencing the most valuable type-strain genomes for metagenomic binning, comparative biology and taxonomic classification.</title>
        <authorList>
            <person name="Goeker M."/>
        </authorList>
    </citation>
    <scope>NUCLEOTIDE SEQUENCE [LARGE SCALE GENOMIC DNA]</scope>
    <source>
        <strain evidence="2 3">DSM 26385</strain>
    </source>
</reference>
<accession>A0A7W6NZK2</accession>
<evidence type="ECO:0000313" key="3">
    <source>
        <dbReference type="Proteomes" id="UP000584824"/>
    </source>
</evidence>
<name>A0A7W6NZK2_9HYPH</name>
<keyword evidence="2" id="KW-0456">Lyase</keyword>
<dbReference type="SUPFAM" id="SSF54593">
    <property type="entry name" value="Glyoxalase/Bleomycin resistance protein/Dihydroxybiphenyl dioxygenase"/>
    <property type="match status" value="1"/>
</dbReference>
<gene>
    <name evidence="2" type="ORF">GGQ66_000328</name>
</gene>
<proteinExistence type="predicted"/>
<dbReference type="Pfam" id="PF00903">
    <property type="entry name" value="Glyoxalase"/>
    <property type="match status" value="1"/>
</dbReference>
<sequence>MKTLDLNLTVLYVEDPARSAAFYRDLLGVETFASSEGFTAIPLPGGRLMGLWRKSAVKPDVTGSSGGFEIGAMIAEAGGVATKFAEVEKAGLTIAQPLTVADFGPTFVILDPDGHRIRFCEPDK</sequence>
<dbReference type="EMBL" id="JACIDU010000001">
    <property type="protein sequence ID" value="MBB4101812.1"/>
    <property type="molecule type" value="Genomic_DNA"/>
</dbReference>
<keyword evidence="3" id="KW-1185">Reference proteome</keyword>
<organism evidence="2 3">
    <name type="scientific">Allorhizobium borbori</name>
    <dbReference type="NCBI Taxonomy" id="485907"/>
    <lineage>
        <taxon>Bacteria</taxon>
        <taxon>Pseudomonadati</taxon>
        <taxon>Pseudomonadota</taxon>
        <taxon>Alphaproteobacteria</taxon>
        <taxon>Hyphomicrobiales</taxon>
        <taxon>Rhizobiaceae</taxon>
        <taxon>Rhizobium/Agrobacterium group</taxon>
        <taxon>Allorhizobium</taxon>
    </lineage>
</organism>
<dbReference type="InterPro" id="IPR029068">
    <property type="entry name" value="Glyas_Bleomycin-R_OHBP_Dase"/>
</dbReference>
<dbReference type="PROSITE" id="PS51819">
    <property type="entry name" value="VOC"/>
    <property type="match status" value="1"/>
</dbReference>
<dbReference type="InterPro" id="IPR004360">
    <property type="entry name" value="Glyas_Fos-R_dOase_dom"/>
</dbReference>
<evidence type="ECO:0000313" key="2">
    <source>
        <dbReference type="EMBL" id="MBB4101812.1"/>
    </source>
</evidence>
<dbReference type="GO" id="GO:0016829">
    <property type="term" value="F:lyase activity"/>
    <property type="evidence" value="ECO:0007669"/>
    <property type="project" value="UniProtKB-KW"/>
</dbReference>
<dbReference type="PIRSF" id="PIRSF039020">
    <property type="entry name" value="EhpR"/>
    <property type="match status" value="1"/>
</dbReference>
<dbReference type="Gene3D" id="3.10.180.10">
    <property type="entry name" value="2,3-Dihydroxybiphenyl 1,2-Dioxygenase, domain 1"/>
    <property type="match status" value="1"/>
</dbReference>
<protein>
    <submittedName>
        <fullName evidence="2">Putative enzyme related to lactoylglutathione lyase</fullName>
    </submittedName>
</protein>